<feature type="compositionally biased region" description="Polar residues" evidence="1">
    <location>
        <begin position="19"/>
        <end position="40"/>
    </location>
</feature>
<protein>
    <submittedName>
        <fullName evidence="2">7073_t:CDS:1</fullName>
    </submittedName>
</protein>
<sequence>MPPKNTKPVPQHILDANPASKNEISQVSQPSSFTESQTHS</sequence>
<accession>A0A9N9KHU6</accession>
<feature type="non-terminal residue" evidence="2">
    <location>
        <position position="40"/>
    </location>
</feature>
<proteinExistence type="predicted"/>
<evidence type="ECO:0000256" key="1">
    <source>
        <dbReference type="SAM" id="MobiDB-lite"/>
    </source>
</evidence>
<name>A0A9N9KHU6_9GLOM</name>
<evidence type="ECO:0000313" key="3">
    <source>
        <dbReference type="Proteomes" id="UP000789759"/>
    </source>
</evidence>
<dbReference type="AlphaFoldDB" id="A0A9N9KHU6"/>
<dbReference type="EMBL" id="CAJVQA010064006">
    <property type="protein sequence ID" value="CAG8830423.1"/>
    <property type="molecule type" value="Genomic_DNA"/>
</dbReference>
<comment type="caution">
    <text evidence="2">The sequence shown here is derived from an EMBL/GenBank/DDBJ whole genome shotgun (WGS) entry which is preliminary data.</text>
</comment>
<evidence type="ECO:0000313" key="2">
    <source>
        <dbReference type="EMBL" id="CAG8830423.1"/>
    </source>
</evidence>
<organism evidence="2 3">
    <name type="scientific">Cetraspora pellucida</name>
    <dbReference type="NCBI Taxonomy" id="1433469"/>
    <lineage>
        <taxon>Eukaryota</taxon>
        <taxon>Fungi</taxon>
        <taxon>Fungi incertae sedis</taxon>
        <taxon>Mucoromycota</taxon>
        <taxon>Glomeromycotina</taxon>
        <taxon>Glomeromycetes</taxon>
        <taxon>Diversisporales</taxon>
        <taxon>Gigasporaceae</taxon>
        <taxon>Cetraspora</taxon>
    </lineage>
</organism>
<feature type="region of interest" description="Disordered" evidence="1">
    <location>
        <begin position="1"/>
        <end position="40"/>
    </location>
</feature>
<gene>
    <name evidence="2" type="ORF">CPELLU_LOCUS20604</name>
</gene>
<reference evidence="2" key="1">
    <citation type="submission" date="2021-06" db="EMBL/GenBank/DDBJ databases">
        <authorList>
            <person name="Kallberg Y."/>
            <person name="Tangrot J."/>
            <person name="Rosling A."/>
        </authorList>
    </citation>
    <scope>NUCLEOTIDE SEQUENCE</scope>
    <source>
        <strain evidence="2">FL966</strain>
    </source>
</reference>
<dbReference type="Proteomes" id="UP000789759">
    <property type="component" value="Unassembled WGS sequence"/>
</dbReference>
<keyword evidence="3" id="KW-1185">Reference proteome</keyword>